<evidence type="ECO:0000256" key="1">
    <source>
        <dbReference type="SAM" id="MobiDB-lite"/>
    </source>
</evidence>
<protein>
    <submittedName>
        <fullName evidence="2">Uncharacterized protein</fullName>
    </submittedName>
</protein>
<dbReference type="AlphaFoldDB" id="A0A9P6UU85"/>
<dbReference type="EMBL" id="JAAAIN010000077">
    <property type="protein sequence ID" value="KAG0321091.1"/>
    <property type="molecule type" value="Genomic_DNA"/>
</dbReference>
<comment type="caution">
    <text evidence="2">The sequence shown here is derived from an EMBL/GenBank/DDBJ whole genome shotgun (WGS) entry which is preliminary data.</text>
</comment>
<evidence type="ECO:0000313" key="3">
    <source>
        <dbReference type="Proteomes" id="UP000823405"/>
    </source>
</evidence>
<proteinExistence type="predicted"/>
<dbReference type="Proteomes" id="UP000823405">
    <property type="component" value="Unassembled WGS sequence"/>
</dbReference>
<evidence type="ECO:0000313" key="2">
    <source>
        <dbReference type="EMBL" id="KAG0321091.1"/>
    </source>
</evidence>
<name>A0A9P6UU85_9FUNG</name>
<feature type="compositionally biased region" description="Basic and acidic residues" evidence="1">
    <location>
        <begin position="59"/>
        <end position="68"/>
    </location>
</feature>
<gene>
    <name evidence="2" type="ORF">BGZ97_012163</name>
</gene>
<accession>A0A9P6UU85</accession>
<feature type="region of interest" description="Disordered" evidence="1">
    <location>
        <begin position="32"/>
        <end position="68"/>
    </location>
</feature>
<keyword evidence="3" id="KW-1185">Reference proteome</keyword>
<sequence length="82" mass="8818">MEQIIVDPSQSFVSSPDLFNVDVAAPSNIMNVDTNPVDSIPEDYYESDGTASGVDDTSDSEHDGLDIEDKSVLLGTQLVDKL</sequence>
<organism evidence="2 3">
    <name type="scientific">Linnemannia gamsii</name>
    <dbReference type="NCBI Taxonomy" id="64522"/>
    <lineage>
        <taxon>Eukaryota</taxon>
        <taxon>Fungi</taxon>
        <taxon>Fungi incertae sedis</taxon>
        <taxon>Mucoromycota</taxon>
        <taxon>Mortierellomycotina</taxon>
        <taxon>Mortierellomycetes</taxon>
        <taxon>Mortierellales</taxon>
        <taxon>Mortierellaceae</taxon>
        <taxon>Linnemannia</taxon>
    </lineage>
</organism>
<reference evidence="2" key="1">
    <citation type="journal article" date="2020" name="Fungal Divers.">
        <title>Resolving the Mortierellaceae phylogeny through synthesis of multi-gene phylogenetics and phylogenomics.</title>
        <authorList>
            <person name="Vandepol N."/>
            <person name="Liber J."/>
            <person name="Desiro A."/>
            <person name="Na H."/>
            <person name="Kennedy M."/>
            <person name="Barry K."/>
            <person name="Grigoriev I.V."/>
            <person name="Miller A.N."/>
            <person name="O'Donnell K."/>
            <person name="Stajich J.E."/>
            <person name="Bonito G."/>
        </authorList>
    </citation>
    <scope>NUCLEOTIDE SEQUENCE</scope>
    <source>
        <strain evidence="2">NVP60</strain>
    </source>
</reference>